<dbReference type="InterPro" id="IPR027443">
    <property type="entry name" value="IPNS-like_sf"/>
</dbReference>
<reference evidence="1 2" key="1">
    <citation type="journal article" date="2016" name="Nat. Commun.">
        <title>Thousands of microbial genomes shed light on interconnected biogeochemical processes in an aquifer system.</title>
        <authorList>
            <person name="Anantharaman K."/>
            <person name="Brown C.T."/>
            <person name="Hug L.A."/>
            <person name="Sharon I."/>
            <person name="Castelle C.J."/>
            <person name="Probst A.J."/>
            <person name="Thomas B.C."/>
            <person name="Singh A."/>
            <person name="Wilkins M.J."/>
            <person name="Karaoz U."/>
            <person name="Brodie E.L."/>
            <person name="Williams K.H."/>
            <person name="Hubbard S.S."/>
            <person name="Banfield J.F."/>
        </authorList>
    </citation>
    <scope>NUCLEOTIDE SEQUENCE [LARGE SCALE GENOMIC DNA]</scope>
</reference>
<sequence length="275" mass="31046">MNLTYQGILSDVRRQNYVEVPLPITKERLDEAAQYFLDFLTLPQQVKDTFRVFVNKDDPRTAAGYVSKKRAEGESDDKEYFNYRKISELLLQNPLRKNRGNQKVENFFNSAKNIFGEASEVLEQVISTLDQYHPGIHAKIFSQNAEKLLCLRFVKYNPVGKGEFLAKAHYDSGSCALALAESAPGLRAGKNGQSLKEIVRSGNTGIFMPAFTFAEDICSEEFTATWHDVVQKSEDLLSETVARWALILFADTNPERNSSYDDTHTAKTEGGQHES</sequence>
<accession>A0A1G2HWN8</accession>
<organism evidence="1 2">
    <name type="scientific">Candidatus Staskawiczbacteria bacterium RIFCSPHIGHO2_01_FULL_41_41</name>
    <dbReference type="NCBI Taxonomy" id="1802203"/>
    <lineage>
        <taxon>Bacteria</taxon>
        <taxon>Candidatus Staskawicziibacteriota</taxon>
    </lineage>
</organism>
<dbReference type="AlphaFoldDB" id="A0A1G2HWN8"/>
<proteinExistence type="predicted"/>
<evidence type="ECO:0000313" key="2">
    <source>
        <dbReference type="Proteomes" id="UP000178774"/>
    </source>
</evidence>
<protein>
    <submittedName>
        <fullName evidence="1">Uncharacterized protein</fullName>
    </submittedName>
</protein>
<name>A0A1G2HWN8_9BACT</name>
<dbReference type="EMBL" id="MHOP01000003">
    <property type="protein sequence ID" value="OGZ66610.1"/>
    <property type="molecule type" value="Genomic_DNA"/>
</dbReference>
<gene>
    <name evidence="1" type="ORF">A2822_03235</name>
</gene>
<dbReference type="Proteomes" id="UP000178774">
    <property type="component" value="Unassembled WGS sequence"/>
</dbReference>
<comment type="caution">
    <text evidence="1">The sequence shown here is derived from an EMBL/GenBank/DDBJ whole genome shotgun (WGS) entry which is preliminary data.</text>
</comment>
<dbReference type="Gene3D" id="2.60.120.330">
    <property type="entry name" value="B-lactam Antibiotic, Isopenicillin N Synthase, Chain"/>
    <property type="match status" value="1"/>
</dbReference>
<dbReference type="SUPFAM" id="SSF51197">
    <property type="entry name" value="Clavaminate synthase-like"/>
    <property type="match status" value="1"/>
</dbReference>
<evidence type="ECO:0000313" key="1">
    <source>
        <dbReference type="EMBL" id="OGZ66610.1"/>
    </source>
</evidence>